<organism evidence="2 3">
    <name type="scientific">Auxenochlorella protothecoides</name>
    <name type="common">Green microalga</name>
    <name type="synonym">Chlorella protothecoides</name>
    <dbReference type="NCBI Taxonomy" id="3075"/>
    <lineage>
        <taxon>Eukaryota</taxon>
        <taxon>Viridiplantae</taxon>
        <taxon>Chlorophyta</taxon>
        <taxon>core chlorophytes</taxon>
        <taxon>Trebouxiophyceae</taxon>
        <taxon>Chlorellales</taxon>
        <taxon>Chlorellaceae</taxon>
        <taxon>Auxenochlorella</taxon>
    </lineage>
</organism>
<name>A0A087SMN5_AUXPR</name>
<feature type="region of interest" description="Disordered" evidence="1">
    <location>
        <begin position="1"/>
        <end position="25"/>
    </location>
</feature>
<dbReference type="GeneID" id="23613636"/>
<evidence type="ECO:0000313" key="2">
    <source>
        <dbReference type="EMBL" id="KFM26989.1"/>
    </source>
</evidence>
<evidence type="ECO:0000313" key="3">
    <source>
        <dbReference type="Proteomes" id="UP000028924"/>
    </source>
</evidence>
<dbReference type="AlphaFoldDB" id="A0A087SMN5"/>
<dbReference type="KEGG" id="apro:F751_2245"/>
<gene>
    <name evidence="2" type="ORF">F751_2245</name>
</gene>
<feature type="region of interest" description="Disordered" evidence="1">
    <location>
        <begin position="116"/>
        <end position="136"/>
    </location>
</feature>
<proteinExistence type="predicted"/>
<sequence length="136" mass="14842">MHPNPPRRRTAPRPPHNPKRTEEGCGDAACGHRHVHPMQKRTLIGCEGVGLRGLSGHGRDAGHASLHFPARTPTETPIRLLTEEGLGLRATQCRLGRHGAEFAQALLDLPGCSHQVREKQPSKAPGRTGLEWRDGL</sequence>
<keyword evidence="3" id="KW-1185">Reference proteome</keyword>
<dbReference type="Proteomes" id="UP000028924">
    <property type="component" value="Unassembled WGS sequence"/>
</dbReference>
<feature type="compositionally biased region" description="Basic residues" evidence="1">
    <location>
        <begin position="1"/>
        <end position="11"/>
    </location>
</feature>
<dbReference type="RefSeq" id="XP_011399945.1">
    <property type="nucleotide sequence ID" value="XM_011401643.1"/>
</dbReference>
<dbReference type="EMBL" id="KL662139">
    <property type="protein sequence ID" value="KFM26989.1"/>
    <property type="molecule type" value="Genomic_DNA"/>
</dbReference>
<reference evidence="2 3" key="1">
    <citation type="journal article" date="2014" name="BMC Genomics">
        <title>Oil accumulation mechanisms of the oleaginous microalga Chlorella protothecoides revealed through its genome, transcriptomes, and proteomes.</title>
        <authorList>
            <person name="Gao C."/>
            <person name="Wang Y."/>
            <person name="Shen Y."/>
            <person name="Yan D."/>
            <person name="He X."/>
            <person name="Dai J."/>
            <person name="Wu Q."/>
        </authorList>
    </citation>
    <scope>NUCLEOTIDE SEQUENCE [LARGE SCALE GENOMIC DNA]</scope>
    <source>
        <strain evidence="2 3">0710</strain>
    </source>
</reference>
<evidence type="ECO:0000256" key="1">
    <source>
        <dbReference type="SAM" id="MobiDB-lite"/>
    </source>
</evidence>
<protein>
    <submittedName>
        <fullName evidence="2">Uncharacterized protein</fullName>
    </submittedName>
</protein>
<accession>A0A087SMN5</accession>